<evidence type="ECO:0000313" key="2">
    <source>
        <dbReference type="Proteomes" id="UP000280296"/>
    </source>
</evidence>
<dbReference type="RefSeq" id="WP_126723865.1">
    <property type="nucleotide sequence ID" value="NZ_RYZH01000004.1"/>
</dbReference>
<sequence>MMRIDLGAAGSYCDRRSRRSFLQLGVAGLASVGLPRLLAARETSAASGLGGRPASVILIWLDGGPSHMDLYDLKPEAPEQYRGIWKPIPTVVPGFDIGELFPKQARHTDKFSMVRSLHHDSGDHFTGAHHILTAKGLGVSGANTTPKFPSLGSIAARELGPRKPGVPAYASVPVASSVGLNPGYFGGNLLGMQYDPYQPGGDPNAENYTVQDLNLLPGLSIDRLEDRRSLRDRLDAACRARDAISAAREVDRFSEQAFDFVTGPDARRAFDINQEDPRTRDRYGRHPWSQSMLLARRLVESGVTFVTVHLGGWDHHWDLQKGMETLLPIVDSGVSALFEDLHQRGLLDSTLVMLTGEFSRTPKMNDGGNGGPPLSMGTPGRDHWGHAMFCLMGGGGVQGGRVVGSTDRLGMFPHDRPVTPSNLHATVYRVLGIDPHLQLFDQLNRPISVLDDPEPITELF</sequence>
<name>A0A432MP84_9BACT</name>
<reference evidence="1 2" key="2">
    <citation type="submission" date="2019-01" db="EMBL/GenBank/DDBJ databases">
        <title>Tautonia sociabilis, a novel thermotolerant planctomycete of Isosphaeraceae family, isolated from a 4000 m deep subterranean habitat.</title>
        <authorList>
            <person name="Kovaleva O.L."/>
            <person name="Elcheninov A.G."/>
            <person name="Van Heerden E."/>
            <person name="Toshchakov S.V."/>
            <person name="Novikov A."/>
            <person name="Bonch-Osmolovskaya E.A."/>
            <person name="Kublanov I.V."/>
        </authorList>
    </citation>
    <scope>NUCLEOTIDE SEQUENCE [LARGE SCALE GENOMIC DNA]</scope>
    <source>
        <strain evidence="1 2">GM2012</strain>
    </source>
</reference>
<dbReference type="AlphaFoldDB" id="A0A432MP84"/>
<dbReference type="Proteomes" id="UP000280296">
    <property type="component" value="Unassembled WGS sequence"/>
</dbReference>
<dbReference type="Pfam" id="PF07394">
    <property type="entry name" value="DUF1501"/>
    <property type="match status" value="1"/>
</dbReference>
<dbReference type="SUPFAM" id="SSF53649">
    <property type="entry name" value="Alkaline phosphatase-like"/>
    <property type="match status" value="1"/>
</dbReference>
<proteinExistence type="predicted"/>
<dbReference type="EMBL" id="RYZH01000004">
    <property type="protein sequence ID" value="RUL89130.1"/>
    <property type="molecule type" value="Genomic_DNA"/>
</dbReference>
<dbReference type="Gene3D" id="3.40.720.10">
    <property type="entry name" value="Alkaline Phosphatase, subunit A"/>
    <property type="match status" value="1"/>
</dbReference>
<gene>
    <name evidence="1" type="ORF">TsocGM_03155</name>
</gene>
<reference evidence="1 2" key="1">
    <citation type="submission" date="2018-12" db="EMBL/GenBank/DDBJ databases">
        <authorList>
            <person name="Toschakov S.V."/>
        </authorList>
    </citation>
    <scope>NUCLEOTIDE SEQUENCE [LARGE SCALE GENOMIC DNA]</scope>
    <source>
        <strain evidence="1 2">GM2012</strain>
    </source>
</reference>
<comment type="caution">
    <text evidence="1">The sequence shown here is derived from an EMBL/GenBank/DDBJ whole genome shotgun (WGS) entry which is preliminary data.</text>
</comment>
<dbReference type="PROSITE" id="PS51318">
    <property type="entry name" value="TAT"/>
    <property type="match status" value="1"/>
</dbReference>
<dbReference type="PANTHER" id="PTHR43737:SF1">
    <property type="entry name" value="DUF1501 DOMAIN-CONTAINING PROTEIN"/>
    <property type="match status" value="1"/>
</dbReference>
<dbReference type="PANTHER" id="PTHR43737">
    <property type="entry name" value="BLL7424 PROTEIN"/>
    <property type="match status" value="1"/>
</dbReference>
<dbReference type="InterPro" id="IPR010869">
    <property type="entry name" value="DUF1501"/>
</dbReference>
<dbReference type="OrthoDB" id="127333at2"/>
<keyword evidence="2" id="KW-1185">Reference proteome</keyword>
<organism evidence="1 2">
    <name type="scientific">Tautonia sociabilis</name>
    <dbReference type="NCBI Taxonomy" id="2080755"/>
    <lineage>
        <taxon>Bacteria</taxon>
        <taxon>Pseudomonadati</taxon>
        <taxon>Planctomycetota</taxon>
        <taxon>Planctomycetia</taxon>
        <taxon>Isosphaerales</taxon>
        <taxon>Isosphaeraceae</taxon>
        <taxon>Tautonia</taxon>
    </lineage>
</organism>
<evidence type="ECO:0000313" key="1">
    <source>
        <dbReference type="EMBL" id="RUL89130.1"/>
    </source>
</evidence>
<accession>A0A432MP84</accession>
<protein>
    <submittedName>
        <fullName evidence="1">DUF1501 domain-containing protein</fullName>
    </submittedName>
</protein>
<dbReference type="InterPro" id="IPR006311">
    <property type="entry name" value="TAT_signal"/>
</dbReference>
<dbReference type="InterPro" id="IPR017850">
    <property type="entry name" value="Alkaline_phosphatase_core_sf"/>
</dbReference>